<dbReference type="Pfam" id="PF13781">
    <property type="entry name" value="DoxX_3"/>
    <property type="match status" value="1"/>
</dbReference>
<evidence type="ECO:0000313" key="2">
    <source>
        <dbReference type="EMBL" id="MFD2611039.1"/>
    </source>
</evidence>
<feature type="transmembrane region" description="Helical" evidence="1">
    <location>
        <begin position="12"/>
        <end position="35"/>
    </location>
</feature>
<proteinExistence type="predicted"/>
<evidence type="ECO:0000313" key="3">
    <source>
        <dbReference type="Proteomes" id="UP001597541"/>
    </source>
</evidence>
<gene>
    <name evidence="2" type="ORF">ACFSUF_01220</name>
</gene>
<sequence length="134" mass="14588">MKDNKWDPFTIVHYLAVGFLVLVWLYVGIVPKLLFPDSGEIALMQKTGMFPGKEAFLVTVLGGAEAAWGIILAVLHRSRRVHLLNIIGLLLLLLAGLGSSRDMLQAPFNPITLTVPMLGLALIGWVTAGGRKEI</sequence>
<reference evidence="3" key="1">
    <citation type="journal article" date="2019" name="Int. J. Syst. Evol. Microbiol.">
        <title>The Global Catalogue of Microorganisms (GCM) 10K type strain sequencing project: providing services to taxonomists for standard genome sequencing and annotation.</title>
        <authorList>
            <consortium name="The Broad Institute Genomics Platform"/>
            <consortium name="The Broad Institute Genome Sequencing Center for Infectious Disease"/>
            <person name="Wu L."/>
            <person name="Ma J."/>
        </authorList>
    </citation>
    <scope>NUCLEOTIDE SEQUENCE [LARGE SCALE GENOMIC DNA]</scope>
    <source>
        <strain evidence="3">KCTC 3950</strain>
    </source>
</reference>
<keyword evidence="3" id="KW-1185">Reference proteome</keyword>
<comment type="caution">
    <text evidence="2">The sequence shown here is derived from an EMBL/GenBank/DDBJ whole genome shotgun (WGS) entry which is preliminary data.</text>
</comment>
<keyword evidence="1" id="KW-0472">Membrane</keyword>
<dbReference type="EMBL" id="JBHUME010000002">
    <property type="protein sequence ID" value="MFD2611039.1"/>
    <property type="molecule type" value="Genomic_DNA"/>
</dbReference>
<feature type="transmembrane region" description="Helical" evidence="1">
    <location>
        <begin position="111"/>
        <end position="128"/>
    </location>
</feature>
<feature type="transmembrane region" description="Helical" evidence="1">
    <location>
        <begin position="55"/>
        <end position="75"/>
    </location>
</feature>
<dbReference type="RefSeq" id="WP_377599305.1">
    <property type="nucleotide sequence ID" value="NZ_JBHUME010000002.1"/>
</dbReference>
<name>A0ABW5P7P3_9BACL</name>
<keyword evidence="1" id="KW-0812">Transmembrane</keyword>
<dbReference type="Proteomes" id="UP001597541">
    <property type="component" value="Unassembled WGS sequence"/>
</dbReference>
<feature type="transmembrane region" description="Helical" evidence="1">
    <location>
        <begin position="82"/>
        <end position="99"/>
    </location>
</feature>
<protein>
    <submittedName>
        <fullName evidence="2">DoxX-like family protein</fullName>
    </submittedName>
</protein>
<dbReference type="InterPro" id="IPR025695">
    <property type="entry name" value="DoxX-like"/>
</dbReference>
<evidence type="ECO:0000256" key="1">
    <source>
        <dbReference type="SAM" id="Phobius"/>
    </source>
</evidence>
<accession>A0ABW5P7P3</accession>
<organism evidence="2 3">
    <name type="scientific">Paenibacillus gansuensis</name>
    <dbReference type="NCBI Taxonomy" id="306542"/>
    <lineage>
        <taxon>Bacteria</taxon>
        <taxon>Bacillati</taxon>
        <taxon>Bacillota</taxon>
        <taxon>Bacilli</taxon>
        <taxon>Bacillales</taxon>
        <taxon>Paenibacillaceae</taxon>
        <taxon>Paenibacillus</taxon>
    </lineage>
</organism>
<keyword evidence="1" id="KW-1133">Transmembrane helix</keyword>